<evidence type="ECO:0000313" key="1">
    <source>
        <dbReference type="EMBL" id="KAI4324098.1"/>
    </source>
</evidence>
<comment type="caution">
    <text evidence="1">The sequence shown here is derived from an EMBL/GenBank/DDBJ whole genome shotgun (WGS) entry which is preliminary data.</text>
</comment>
<protein>
    <submittedName>
        <fullName evidence="1">Uncharacterized protein</fullName>
    </submittedName>
</protein>
<accession>A0ACB9MJC6</accession>
<proteinExistence type="predicted"/>
<sequence>MALLATPLKPLINETVPYAGPLSLLVCFISIYCVFELKRRTKYNMPPSPPKLPLIGNLHQLGTLPHRSLTALSYKYGPIMWLHLGQTPTLVLSSADLAREMVKTHDVVFSSRPQTTAAKILLYGGKDVAFAPYGEEWRQKRKICVLELLSLKRVQSFQSIREEEVADLAQKIRQACRGNDGCYVNLSEMLIETSNNIVCRSAFGHKYSTHDGNSKLAELARKLLTQLTAFSVGDFFPSLSWLDVITGLVGELNTTFRELDAFFDAVIADHKKVKRDDVNSDKKHFVDILLQLQW</sequence>
<organism evidence="1 2">
    <name type="scientific">Bauhinia variegata</name>
    <name type="common">Purple orchid tree</name>
    <name type="synonym">Phanera variegata</name>
    <dbReference type="NCBI Taxonomy" id="167791"/>
    <lineage>
        <taxon>Eukaryota</taxon>
        <taxon>Viridiplantae</taxon>
        <taxon>Streptophyta</taxon>
        <taxon>Embryophyta</taxon>
        <taxon>Tracheophyta</taxon>
        <taxon>Spermatophyta</taxon>
        <taxon>Magnoliopsida</taxon>
        <taxon>eudicotyledons</taxon>
        <taxon>Gunneridae</taxon>
        <taxon>Pentapetalae</taxon>
        <taxon>rosids</taxon>
        <taxon>fabids</taxon>
        <taxon>Fabales</taxon>
        <taxon>Fabaceae</taxon>
        <taxon>Cercidoideae</taxon>
        <taxon>Cercideae</taxon>
        <taxon>Bauhiniinae</taxon>
        <taxon>Bauhinia</taxon>
    </lineage>
</organism>
<dbReference type="Proteomes" id="UP000828941">
    <property type="component" value="Chromosome 9"/>
</dbReference>
<keyword evidence="2" id="KW-1185">Reference proteome</keyword>
<reference evidence="1 2" key="1">
    <citation type="journal article" date="2022" name="DNA Res.">
        <title>Chromosomal-level genome assembly of the orchid tree Bauhinia variegata (Leguminosae; Cercidoideae) supports the allotetraploid origin hypothesis of Bauhinia.</title>
        <authorList>
            <person name="Zhong Y."/>
            <person name="Chen Y."/>
            <person name="Zheng D."/>
            <person name="Pang J."/>
            <person name="Liu Y."/>
            <person name="Luo S."/>
            <person name="Meng S."/>
            <person name="Qian L."/>
            <person name="Wei D."/>
            <person name="Dai S."/>
            <person name="Zhou R."/>
        </authorList>
    </citation>
    <scope>NUCLEOTIDE SEQUENCE [LARGE SCALE GENOMIC DNA]</scope>
    <source>
        <strain evidence="1">BV-YZ2020</strain>
    </source>
</reference>
<gene>
    <name evidence="1" type="ORF">L6164_023662</name>
</gene>
<dbReference type="EMBL" id="CM039434">
    <property type="protein sequence ID" value="KAI4324098.1"/>
    <property type="molecule type" value="Genomic_DNA"/>
</dbReference>
<evidence type="ECO:0000313" key="2">
    <source>
        <dbReference type="Proteomes" id="UP000828941"/>
    </source>
</evidence>
<name>A0ACB9MJC6_BAUVA</name>